<dbReference type="EC" id="5.3.1.1" evidence="7 8"/>
<dbReference type="SUPFAM" id="SSF51351">
    <property type="entry name" value="Triosephosphate isomerase (TIM)"/>
    <property type="match status" value="1"/>
</dbReference>
<keyword evidence="6 7" id="KW-0413">Isomerase</keyword>
<dbReference type="InterPro" id="IPR000652">
    <property type="entry name" value="Triosephosphate_isomerase"/>
</dbReference>
<dbReference type="PANTHER" id="PTHR21139">
    <property type="entry name" value="TRIOSEPHOSPHATE ISOMERASE"/>
    <property type="match status" value="1"/>
</dbReference>
<evidence type="ECO:0000313" key="9">
    <source>
        <dbReference type="EMBL" id="OGF57618.1"/>
    </source>
</evidence>
<dbReference type="Pfam" id="PF00121">
    <property type="entry name" value="TIM"/>
    <property type="match status" value="1"/>
</dbReference>
<reference evidence="9 10" key="1">
    <citation type="journal article" date="2016" name="Nat. Commun.">
        <title>Thousands of microbial genomes shed light on interconnected biogeochemical processes in an aquifer system.</title>
        <authorList>
            <person name="Anantharaman K."/>
            <person name="Brown C.T."/>
            <person name="Hug L.A."/>
            <person name="Sharon I."/>
            <person name="Castelle C.J."/>
            <person name="Probst A.J."/>
            <person name="Thomas B.C."/>
            <person name="Singh A."/>
            <person name="Wilkins M.J."/>
            <person name="Karaoz U."/>
            <person name="Brodie E.L."/>
            <person name="Williams K.H."/>
            <person name="Hubbard S.S."/>
            <person name="Banfield J.F."/>
        </authorList>
    </citation>
    <scope>NUCLEOTIDE SEQUENCE [LARGE SCALE GENOMIC DNA]</scope>
    <source>
        <strain evidence="10">RBG_16_55_9</strain>
    </source>
</reference>
<dbReference type="UniPathway" id="UPA00138"/>
<protein>
    <recommendedName>
        <fullName evidence="7 8">Triosephosphate isomerase</fullName>
        <shortName evidence="7">TIM</shortName>
        <shortName evidence="7">TPI</shortName>
        <ecNumber evidence="7 8">5.3.1.1</ecNumber>
    </recommendedName>
    <alternativeName>
        <fullName evidence="7">Triose-phosphate isomerase</fullName>
    </alternativeName>
</protein>
<dbReference type="InterPro" id="IPR020861">
    <property type="entry name" value="Triosephosphate_isomerase_AS"/>
</dbReference>
<dbReference type="GO" id="GO:0019563">
    <property type="term" value="P:glycerol catabolic process"/>
    <property type="evidence" value="ECO:0007669"/>
    <property type="project" value="TreeGrafter"/>
</dbReference>
<keyword evidence="3 7" id="KW-0312">Gluconeogenesis</keyword>
<dbReference type="AlphaFoldDB" id="A0A1F5V2V6"/>
<dbReference type="PROSITE" id="PS00171">
    <property type="entry name" value="TIM_1"/>
    <property type="match status" value="1"/>
</dbReference>
<evidence type="ECO:0000256" key="2">
    <source>
        <dbReference type="ARBA" id="ARBA00007422"/>
    </source>
</evidence>
<feature type="binding site" evidence="7">
    <location>
        <position position="173"/>
    </location>
    <ligand>
        <name>substrate</name>
    </ligand>
</feature>
<dbReference type="GO" id="GO:0005829">
    <property type="term" value="C:cytosol"/>
    <property type="evidence" value="ECO:0007669"/>
    <property type="project" value="TreeGrafter"/>
</dbReference>
<evidence type="ECO:0000256" key="7">
    <source>
        <dbReference type="HAMAP-Rule" id="MF_00147"/>
    </source>
</evidence>
<organism evidence="9 10">
    <name type="scientific">Fraserbacteria sp. (strain RBG_16_55_9)</name>
    <dbReference type="NCBI Taxonomy" id="1817864"/>
    <lineage>
        <taxon>Bacteria</taxon>
        <taxon>Candidatus Fraseribacteriota</taxon>
    </lineage>
</organism>
<dbReference type="InterPro" id="IPR013785">
    <property type="entry name" value="Aldolase_TIM"/>
</dbReference>
<feature type="active site" description="Electrophile" evidence="7">
    <location>
        <position position="95"/>
    </location>
</feature>
<dbReference type="STRING" id="1817864.A2Z21_10810"/>
<comment type="catalytic activity">
    <reaction evidence="7 8">
        <text>D-glyceraldehyde 3-phosphate = dihydroxyacetone phosphate</text>
        <dbReference type="Rhea" id="RHEA:18585"/>
        <dbReference type="ChEBI" id="CHEBI:57642"/>
        <dbReference type="ChEBI" id="CHEBI:59776"/>
        <dbReference type="EC" id="5.3.1.1"/>
    </reaction>
</comment>
<feature type="binding site" evidence="7">
    <location>
        <position position="213"/>
    </location>
    <ligand>
        <name>substrate</name>
    </ligand>
</feature>
<proteinExistence type="inferred from homology"/>
<comment type="pathway">
    <text evidence="7 8">Carbohydrate biosynthesis; gluconeogenesis.</text>
</comment>
<evidence type="ECO:0000256" key="4">
    <source>
        <dbReference type="ARBA" id="ARBA00022490"/>
    </source>
</evidence>
<dbReference type="PROSITE" id="PS51440">
    <property type="entry name" value="TIM_2"/>
    <property type="match status" value="1"/>
</dbReference>
<dbReference type="GO" id="GO:0006096">
    <property type="term" value="P:glycolytic process"/>
    <property type="evidence" value="ECO:0007669"/>
    <property type="project" value="UniProtKB-UniRule"/>
</dbReference>
<comment type="caution">
    <text evidence="9">The sequence shown here is derived from an EMBL/GenBank/DDBJ whole genome shotgun (WGS) entry which is preliminary data.</text>
</comment>
<dbReference type="Proteomes" id="UP000179157">
    <property type="component" value="Unassembled WGS sequence"/>
</dbReference>
<comment type="function">
    <text evidence="7">Involved in the gluconeogenesis. Catalyzes stereospecifically the conversion of dihydroxyacetone phosphate (DHAP) to D-glyceraldehyde-3-phosphate (G3P).</text>
</comment>
<comment type="subcellular location">
    <subcellularLocation>
        <location evidence="7 8">Cytoplasm</location>
    </subcellularLocation>
</comment>
<feature type="active site" description="Proton acceptor" evidence="7">
    <location>
        <position position="167"/>
    </location>
</feature>
<dbReference type="GO" id="GO:0006094">
    <property type="term" value="P:gluconeogenesis"/>
    <property type="evidence" value="ECO:0007669"/>
    <property type="project" value="UniProtKB-UniRule"/>
</dbReference>
<name>A0A1F5V2V6_FRAXR</name>
<evidence type="ECO:0000256" key="1">
    <source>
        <dbReference type="ARBA" id="ARBA00004680"/>
    </source>
</evidence>
<dbReference type="PANTHER" id="PTHR21139:SF42">
    <property type="entry name" value="TRIOSEPHOSPHATE ISOMERASE"/>
    <property type="match status" value="1"/>
</dbReference>
<dbReference type="NCBIfam" id="TIGR00419">
    <property type="entry name" value="tim"/>
    <property type="match status" value="1"/>
</dbReference>
<evidence type="ECO:0000256" key="3">
    <source>
        <dbReference type="ARBA" id="ARBA00022432"/>
    </source>
</evidence>
<keyword evidence="5 7" id="KW-0324">Glycolysis</keyword>
<evidence type="ECO:0000313" key="10">
    <source>
        <dbReference type="Proteomes" id="UP000179157"/>
    </source>
</evidence>
<evidence type="ECO:0000256" key="8">
    <source>
        <dbReference type="RuleBase" id="RU363013"/>
    </source>
</evidence>
<dbReference type="Gene3D" id="3.20.20.70">
    <property type="entry name" value="Aldolase class I"/>
    <property type="match status" value="1"/>
</dbReference>
<comment type="subunit">
    <text evidence="7 8">Homodimer.</text>
</comment>
<dbReference type="UniPathway" id="UPA00109">
    <property type="reaction ID" value="UER00189"/>
</dbReference>
<gene>
    <name evidence="7" type="primary">tpiA</name>
    <name evidence="9" type="ORF">A2Z21_10810</name>
</gene>
<evidence type="ECO:0000256" key="6">
    <source>
        <dbReference type="ARBA" id="ARBA00023235"/>
    </source>
</evidence>
<dbReference type="EMBL" id="MFGX01000008">
    <property type="protein sequence ID" value="OGF57618.1"/>
    <property type="molecule type" value="Genomic_DNA"/>
</dbReference>
<keyword evidence="4 7" id="KW-0963">Cytoplasm</keyword>
<sequence length="257" mass="27970">MRTKLVAANWKMHKTLRDSKEFVGVLLSQIKNTPEIEVALAPPFTALATVGETLKGSRVRLAAQNMHFGGQGAYTGEISPAMLRDVACTYVILGHSERRQHFGEDDDLINRKLVAAFENQLIPILCVGESFQERHAQATEKALERQLRADLKTIAVEQASRLVIAYEPVWAIGTGETASPTDAEQGARFLRELVGLLYGSKIAESVRIQYGGSVKPENAEDLLSQLNIDGALVGGASLDPHQFAAIVRAAARAMKHA</sequence>
<evidence type="ECO:0000256" key="5">
    <source>
        <dbReference type="ARBA" id="ARBA00023152"/>
    </source>
</evidence>
<comment type="pathway">
    <text evidence="1 7 8">Carbohydrate degradation; glycolysis; D-glyceraldehyde 3-phosphate from glycerone phosphate: step 1/1.</text>
</comment>
<dbReference type="HAMAP" id="MF_00147_B">
    <property type="entry name" value="TIM_B"/>
    <property type="match status" value="1"/>
</dbReference>
<dbReference type="InterPro" id="IPR035990">
    <property type="entry name" value="TIM_sf"/>
</dbReference>
<accession>A0A1F5V2V6</accession>
<comment type="similarity">
    <text evidence="2 7 8">Belongs to the triosephosphate isomerase family.</text>
</comment>
<dbReference type="GO" id="GO:0046166">
    <property type="term" value="P:glyceraldehyde-3-phosphate biosynthetic process"/>
    <property type="evidence" value="ECO:0007669"/>
    <property type="project" value="TreeGrafter"/>
</dbReference>
<dbReference type="CDD" id="cd00311">
    <property type="entry name" value="TIM"/>
    <property type="match status" value="1"/>
</dbReference>
<dbReference type="FunFam" id="3.20.20.70:FF:000016">
    <property type="entry name" value="Triosephosphate isomerase"/>
    <property type="match status" value="1"/>
</dbReference>
<dbReference type="GO" id="GO:0004807">
    <property type="term" value="F:triose-phosphate isomerase activity"/>
    <property type="evidence" value="ECO:0007669"/>
    <property type="project" value="UniProtKB-UniRule"/>
</dbReference>
<feature type="binding site" evidence="7">
    <location>
        <begin position="234"/>
        <end position="235"/>
    </location>
    <ligand>
        <name>substrate</name>
    </ligand>
</feature>
<dbReference type="InterPro" id="IPR022896">
    <property type="entry name" value="TrioseP_Isoase_bac/euk"/>
</dbReference>
<feature type="binding site" evidence="7">
    <location>
        <begin position="9"/>
        <end position="11"/>
    </location>
    <ligand>
        <name>substrate</name>
    </ligand>
</feature>